<dbReference type="EMBL" id="QWED01001180">
    <property type="protein sequence ID" value="RII96007.1"/>
    <property type="molecule type" value="Genomic_DNA"/>
</dbReference>
<evidence type="ECO:0000256" key="1">
    <source>
        <dbReference type="SAM" id="MobiDB-lite"/>
    </source>
</evidence>
<dbReference type="Proteomes" id="UP000265361">
    <property type="component" value="Unassembled WGS sequence"/>
</dbReference>
<feature type="compositionally biased region" description="Basic and acidic residues" evidence="1">
    <location>
        <begin position="99"/>
        <end position="110"/>
    </location>
</feature>
<feature type="non-terminal residue" evidence="2">
    <location>
        <position position="118"/>
    </location>
</feature>
<protein>
    <submittedName>
        <fullName evidence="2">ComEC/Rec2 family competence protein</fullName>
    </submittedName>
</protein>
<dbReference type="AlphaFoldDB" id="A0A399NQJ1"/>
<proteinExistence type="predicted"/>
<reference evidence="2 3" key="1">
    <citation type="submission" date="2018-08" db="EMBL/GenBank/DDBJ databases">
        <title>Genome Sequence of Clavibacter michiganensis Subspecies type strains, and the Atypical Peach-Colored Strains Isolated from Tomato.</title>
        <authorList>
            <person name="Osdaghi E."/>
            <person name="Portier P."/>
            <person name="Briand M."/>
            <person name="Jacques M.-A."/>
        </authorList>
    </citation>
    <scope>NUCLEOTIDE SEQUENCE [LARGE SCALE GENOMIC DNA]</scope>
    <source>
        <strain evidence="2 3">CFBP 7577</strain>
    </source>
</reference>
<evidence type="ECO:0000313" key="3">
    <source>
        <dbReference type="Proteomes" id="UP000265361"/>
    </source>
</evidence>
<accession>A0A399NQJ1</accession>
<comment type="caution">
    <text evidence="2">The sequence shown here is derived from an EMBL/GenBank/DDBJ whole genome shotgun (WGS) entry which is preliminary data.</text>
</comment>
<gene>
    <name evidence="2" type="ORF">DZF97_18135</name>
</gene>
<organism evidence="2 3">
    <name type="scientific">Clavibacter nebraskensis</name>
    <dbReference type="NCBI Taxonomy" id="31963"/>
    <lineage>
        <taxon>Bacteria</taxon>
        <taxon>Bacillati</taxon>
        <taxon>Actinomycetota</taxon>
        <taxon>Actinomycetes</taxon>
        <taxon>Micrococcales</taxon>
        <taxon>Microbacteriaceae</taxon>
        <taxon>Clavibacter</taxon>
    </lineage>
</organism>
<feature type="non-terminal residue" evidence="2">
    <location>
        <position position="1"/>
    </location>
</feature>
<sequence>GVTAMLLGAAAAREPARHPETLDTAAHADGTVVADAVVDEPPAPVASRSGSGSGRVDRVRIVAHLTAVHVSREVSGRTVDDTLRLPAPVPVVVFAAAGDRGDGPGRDRRGVGAVVRLT</sequence>
<feature type="region of interest" description="Disordered" evidence="1">
    <location>
        <begin position="97"/>
        <end position="118"/>
    </location>
</feature>
<name>A0A399NQJ1_9MICO</name>
<evidence type="ECO:0000313" key="2">
    <source>
        <dbReference type="EMBL" id="RII96007.1"/>
    </source>
</evidence>